<name>A0A813MC13_9BILA</name>
<reference evidence="3" key="1">
    <citation type="submission" date="2021-02" db="EMBL/GenBank/DDBJ databases">
        <authorList>
            <person name="Nowell W R."/>
        </authorList>
    </citation>
    <scope>NUCLEOTIDE SEQUENCE</scope>
    <source>
        <strain evidence="3">Ploen Becks lab</strain>
    </source>
</reference>
<gene>
    <name evidence="3" type="ORF">OXX778_LOCUS783</name>
</gene>
<dbReference type="Gene3D" id="2.40.128.20">
    <property type="match status" value="1"/>
</dbReference>
<dbReference type="OrthoDB" id="58529at2759"/>
<dbReference type="PANTHER" id="PTHR15854:SF4">
    <property type="entry name" value="PEROXYNITRITE ISOMERASE THAP4"/>
    <property type="match status" value="1"/>
</dbReference>
<dbReference type="EMBL" id="CAJNOC010000043">
    <property type="protein sequence ID" value="CAF0709338.1"/>
    <property type="molecule type" value="Genomic_DNA"/>
</dbReference>
<proteinExistence type="predicted"/>
<dbReference type="InterPro" id="IPR014878">
    <property type="entry name" value="THAP4-like_heme-bd"/>
</dbReference>
<dbReference type="GO" id="GO:0008289">
    <property type="term" value="F:lipid binding"/>
    <property type="evidence" value="ECO:0007669"/>
    <property type="project" value="UniProtKB-KW"/>
</dbReference>
<dbReference type="InterPro" id="IPR012674">
    <property type="entry name" value="Calycin"/>
</dbReference>
<dbReference type="SUPFAM" id="SSF50814">
    <property type="entry name" value="Lipocalins"/>
    <property type="match status" value="1"/>
</dbReference>
<accession>A0A813MC13</accession>
<evidence type="ECO:0000313" key="3">
    <source>
        <dbReference type="EMBL" id="CAF0709338.1"/>
    </source>
</evidence>
<dbReference type="CDD" id="cd07828">
    <property type="entry name" value="lipocalin_heme-bd-THAP4-like"/>
    <property type="match status" value="1"/>
</dbReference>
<dbReference type="AlphaFoldDB" id="A0A813MC13"/>
<comment type="caution">
    <text evidence="3">The sequence shown here is derived from an EMBL/GenBank/DDBJ whole genome shotgun (WGS) entry which is preliminary data.</text>
</comment>
<organism evidence="3 4">
    <name type="scientific">Brachionus calyciflorus</name>
    <dbReference type="NCBI Taxonomy" id="104777"/>
    <lineage>
        <taxon>Eukaryota</taxon>
        <taxon>Metazoa</taxon>
        <taxon>Spiralia</taxon>
        <taxon>Gnathifera</taxon>
        <taxon>Rotifera</taxon>
        <taxon>Eurotatoria</taxon>
        <taxon>Monogononta</taxon>
        <taxon>Pseudotrocha</taxon>
        <taxon>Ploima</taxon>
        <taxon>Brachionidae</taxon>
        <taxon>Brachionus</taxon>
    </lineage>
</organism>
<evidence type="ECO:0000313" key="4">
    <source>
        <dbReference type="Proteomes" id="UP000663879"/>
    </source>
</evidence>
<dbReference type="InterPro" id="IPR045165">
    <property type="entry name" value="Nitrobindin"/>
</dbReference>
<evidence type="ECO:0000259" key="2">
    <source>
        <dbReference type="Pfam" id="PF08768"/>
    </source>
</evidence>
<comment type="catalytic activity">
    <reaction evidence="1">
        <text>peroxynitrite = nitrate</text>
        <dbReference type="Rhea" id="RHEA:63116"/>
        <dbReference type="ChEBI" id="CHEBI:17632"/>
        <dbReference type="ChEBI" id="CHEBI:25941"/>
    </reaction>
    <physiologicalReaction direction="left-to-right" evidence="1">
        <dbReference type="Rhea" id="RHEA:63117"/>
    </physiologicalReaction>
</comment>
<feature type="domain" description="THAP4-like heme-binding" evidence="2">
    <location>
        <begin position="10"/>
        <end position="172"/>
    </location>
</feature>
<protein>
    <recommendedName>
        <fullName evidence="2">THAP4-like heme-binding domain-containing protein</fullName>
    </recommendedName>
</protein>
<sequence>MDKSLMNPHLKSLNWLVGKWIGKNGTGKYPTIKSFKYSELLEISHPAPHQPVLHLKFSSWFENPETKEKKFAHFESGFLKVKPASSPIYVTYTSSHNNGLTIIEEGSYNENECFFSIESNHIGRTSINKPPQVLKTKREFKLLNENKLSIKMFLSTSTNSDLDEHLYIEYEKES</sequence>
<dbReference type="PANTHER" id="PTHR15854">
    <property type="entry name" value="THAP4 PROTEIN"/>
    <property type="match status" value="1"/>
</dbReference>
<keyword evidence="4" id="KW-1185">Reference proteome</keyword>
<dbReference type="Proteomes" id="UP000663879">
    <property type="component" value="Unassembled WGS sequence"/>
</dbReference>
<evidence type="ECO:0000256" key="1">
    <source>
        <dbReference type="ARBA" id="ARBA00036993"/>
    </source>
</evidence>
<dbReference type="Pfam" id="PF08768">
    <property type="entry name" value="THAP4_heme-bd"/>
    <property type="match status" value="1"/>
</dbReference>